<reference evidence="1 3" key="1">
    <citation type="submission" date="2019-09" db="EMBL/GenBank/DDBJ databases">
        <authorList>
            <person name="Depoorter E."/>
        </authorList>
    </citation>
    <scope>NUCLEOTIDE SEQUENCE [LARGE SCALE GENOMIC DNA]</scope>
    <source>
        <strain evidence="1">LMG 24066</strain>
    </source>
</reference>
<evidence type="ECO:0000313" key="1">
    <source>
        <dbReference type="EMBL" id="VWB50414.1"/>
    </source>
</evidence>
<dbReference type="Proteomes" id="UP000494172">
    <property type="component" value="Unassembled WGS sequence"/>
</dbReference>
<evidence type="ECO:0000313" key="3">
    <source>
        <dbReference type="Proteomes" id="UP000494172"/>
    </source>
</evidence>
<organism evidence="1 3">
    <name type="scientific">Burkholderia arboris</name>
    <dbReference type="NCBI Taxonomy" id="488730"/>
    <lineage>
        <taxon>Bacteria</taxon>
        <taxon>Pseudomonadati</taxon>
        <taxon>Pseudomonadota</taxon>
        <taxon>Betaproteobacteria</taxon>
        <taxon>Burkholderiales</taxon>
        <taxon>Burkholderiaceae</taxon>
        <taxon>Burkholderia</taxon>
        <taxon>Burkholderia cepacia complex</taxon>
    </lineage>
</organism>
<sequence>MSIGNVVGSVAGGANSAAATGGIIGQLGAAGNEQLAIAGAVSNMQLKQATGEAMKAASSGVKEAAKPS</sequence>
<keyword evidence="4" id="KW-1185">Reference proteome</keyword>
<accession>A0A9Q9SH82</accession>
<name>A0A9Q9SH82_9BURK</name>
<dbReference type="EMBL" id="CABVPX010000007">
    <property type="protein sequence ID" value="VWB50414.1"/>
    <property type="molecule type" value="Genomic_DNA"/>
</dbReference>
<evidence type="ECO:0000313" key="4">
    <source>
        <dbReference type="Proteomes" id="UP001448498"/>
    </source>
</evidence>
<evidence type="ECO:0000313" key="2">
    <source>
        <dbReference type="EMBL" id="XAE53482.1"/>
    </source>
</evidence>
<reference evidence="2 4" key="2">
    <citation type="submission" date="2022-10" db="EMBL/GenBank/DDBJ databases">
        <title>Genomic of Burkholderia cepacia PN-1.</title>
        <authorList>
            <person name="Yang Y."/>
            <person name="Guan H."/>
            <person name="Huang J."/>
        </authorList>
    </citation>
    <scope>NUCLEOTIDE SEQUENCE [LARGE SCALE GENOMIC DNA]</scope>
    <source>
        <strain evidence="2 4">PN-1</strain>
    </source>
</reference>
<proteinExistence type="predicted"/>
<dbReference type="Proteomes" id="UP001448498">
    <property type="component" value="Chromosome 2"/>
</dbReference>
<dbReference type="AlphaFoldDB" id="A0A9Q9SH82"/>
<gene>
    <name evidence="1" type="ORF">BAR24066_02293</name>
    <name evidence="2" type="ORF">OHZ10_33160</name>
</gene>
<dbReference type="RefSeq" id="WP_059241440.1">
    <property type="nucleotide sequence ID" value="NZ_CABVPX010000007.1"/>
</dbReference>
<protein>
    <submittedName>
        <fullName evidence="1">Uncharacterized protein</fullName>
    </submittedName>
</protein>
<dbReference type="EMBL" id="CP109823">
    <property type="protein sequence ID" value="XAE53482.1"/>
    <property type="molecule type" value="Genomic_DNA"/>
</dbReference>